<evidence type="ECO:0000256" key="8">
    <source>
        <dbReference type="ARBA" id="ARBA00022801"/>
    </source>
</evidence>
<proteinExistence type="inferred from homology"/>
<accession>A0ABR5ABE8</accession>
<comment type="cofactor">
    <cofactor evidence="1">
        <name>Zn(2+)</name>
        <dbReference type="ChEBI" id="CHEBI:29105"/>
    </cofactor>
</comment>
<evidence type="ECO:0000256" key="13">
    <source>
        <dbReference type="SAM" id="Phobius"/>
    </source>
</evidence>
<dbReference type="RefSeq" id="WP_041051519.1">
    <property type="nucleotide sequence ID" value="NZ_JXAK01000067.1"/>
</dbReference>
<feature type="transmembrane region" description="Helical" evidence="13">
    <location>
        <begin position="16"/>
        <end position="37"/>
    </location>
</feature>
<keyword evidence="11 15" id="KW-0482">Metalloprotease</keyword>
<evidence type="ECO:0000256" key="1">
    <source>
        <dbReference type="ARBA" id="ARBA00001947"/>
    </source>
</evidence>
<evidence type="ECO:0000256" key="6">
    <source>
        <dbReference type="ARBA" id="ARBA00022692"/>
    </source>
</evidence>
<evidence type="ECO:0000259" key="14">
    <source>
        <dbReference type="Pfam" id="PF02163"/>
    </source>
</evidence>
<keyword evidence="9" id="KW-0862">Zinc</keyword>
<keyword evidence="8" id="KW-0378">Hydrolase</keyword>
<evidence type="ECO:0000313" key="16">
    <source>
        <dbReference type="Proteomes" id="UP000031967"/>
    </source>
</evidence>
<dbReference type="PANTHER" id="PTHR35864">
    <property type="entry name" value="ZINC METALLOPROTEASE MJ0611-RELATED"/>
    <property type="match status" value="1"/>
</dbReference>
<feature type="domain" description="Peptidase M50" evidence="14">
    <location>
        <begin position="17"/>
        <end position="133"/>
    </location>
</feature>
<dbReference type="InterPro" id="IPR044537">
    <property type="entry name" value="Rip2-like"/>
</dbReference>
<dbReference type="InterPro" id="IPR052348">
    <property type="entry name" value="Metallopeptidase_M50B"/>
</dbReference>
<comment type="caution">
    <text evidence="15">The sequence shown here is derived from an EMBL/GenBank/DDBJ whole genome shotgun (WGS) entry which is preliminary data.</text>
</comment>
<evidence type="ECO:0000256" key="4">
    <source>
        <dbReference type="ARBA" id="ARBA00022475"/>
    </source>
</evidence>
<feature type="transmembrane region" description="Helical" evidence="13">
    <location>
        <begin position="182"/>
        <end position="201"/>
    </location>
</feature>
<evidence type="ECO:0000256" key="5">
    <source>
        <dbReference type="ARBA" id="ARBA00022670"/>
    </source>
</evidence>
<keyword evidence="16" id="KW-1185">Reference proteome</keyword>
<dbReference type="CDD" id="cd06158">
    <property type="entry name" value="S2P-M50_like_1"/>
    <property type="match status" value="1"/>
</dbReference>
<evidence type="ECO:0000256" key="12">
    <source>
        <dbReference type="ARBA" id="ARBA00023136"/>
    </source>
</evidence>
<feature type="transmembrane region" description="Helical" evidence="13">
    <location>
        <begin position="57"/>
        <end position="77"/>
    </location>
</feature>
<gene>
    <name evidence="15" type="ORF">SD70_27345</name>
</gene>
<evidence type="ECO:0000256" key="2">
    <source>
        <dbReference type="ARBA" id="ARBA00004651"/>
    </source>
</evidence>
<reference evidence="15 16" key="1">
    <citation type="submission" date="2014-12" db="EMBL/GenBank/DDBJ databases">
        <title>Draft genome sequence of Paenibacillus kamchatkensis strain B-2647.</title>
        <authorList>
            <person name="Karlyshev A.V."/>
            <person name="Kudryashova E.B."/>
        </authorList>
    </citation>
    <scope>NUCLEOTIDE SEQUENCE [LARGE SCALE GENOMIC DNA]</scope>
    <source>
        <strain evidence="15 16">VKM B-2647</strain>
    </source>
</reference>
<dbReference type="InterPro" id="IPR008915">
    <property type="entry name" value="Peptidase_M50"/>
</dbReference>
<evidence type="ECO:0000313" key="15">
    <source>
        <dbReference type="EMBL" id="KIL38285.1"/>
    </source>
</evidence>
<keyword evidence="12 13" id="KW-0472">Membrane</keyword>
<dbReference type="Pfam" id="PF02163">
    <property type="entry name" value="Peptidase_M50"/>
    <property type="match status" value="1"/>
</dbReference>
<protein>
    <submittedName>
        <fullName evidence="15">Zinc metalloprotease</fullName>
    </submittedName>
</protein>
<dbReference type="PANTHER" id="PTHR35864:SF1">
    <property type="entry name" value="ZINC METALLOPROTEASE YWHC-RELATED"/>
    <property type="match status" value="1"/>
</dbReference>
<keyword evidence="4" id="KW-1003">Cell membrane</keyword>
<comment type="similarity">
    <text evidence="3">Belongs to the peptidase M50B family.</text>
</comment>
<dbReference type="GO" id="GO:0008237">
    <property type="term" value="F:metallopeptidase activity"/>
    <property type="evidence" value="ECO:0007669"/>
    <property type="project" value="UniProtKB-KW"/>
</dbReference>
<evidence type="ECO:0000256" key="11">
    <source>
        <dbReference type="ARBA" id="ARBA00023049"/>
    </source>
</evidence>
<dbReference type="EMBL" id="JXAK01000067">
    <property type="protein sequence ID" value="KIL38285.1"/>
    <property type="molecule type" value="Genomic_DNA"/>
</dbReference>
<sequence>MTFGNFLAFPLDQLPFIVLVLIISFTVHEFAHAYTAYKFGDPTAKLLGRVTLNPAEHISLIGMIFFVLAGFGWAKPVPVDRSRFRKPRLMGVITTAAGPVSNLVLAFIGVLAVFVVNHFHMLEHSTDGVNSAVYVFLQHFIRTNLILFLFNLIPIPPLDGYRILYDIAPQRAARSLSRYEQWALYIFLLLIFIPPLSRYTLGVLFQLRYPLAEALSWPLSRIYGFDIPWRLLL</sequence>
<evidence type="ECO:0000256" key="3">
    <source>
        <dbReference type="ARBA" id="ARBA00007931"/>
    </source>
</evidence>
<feature type="transmembrane region" description="Helical" evidence="13">
    <location>
        <begin position="89"/>
        <end position="116"/>
    </location>
</feature>
<dbReference type="Proteomes" id="UP000031967">
    <property type="component" value="Unassembled WGS sequence"/>
</dbReference>
<evidence type="ECO:0000256" key="10">
    <source>
        <dbReference type="ARBA" id="ARBA00022989"/>
    </source>
</evidence>
<feature type="transmembrane region" description="Helical" evidence="13">
    <location>
        <begin position="136"/>
        <end position="161"/>
    </location>
</feature>
<keyword evidence="10 13" id="KW-1133">Transmembrane helix</keyword>
<evidence type="ECO:0000256" key="7">
    <source>
        <dbReference type="ARBA" id="ARBA00022723"/>
    </source>
</evidence>
<evidence type="ECO:0000256" key="9">
    <source>
        <dbReference type="ARBA" id="ARBA00022833"/>
    </source>
</evidence>
<organism evidence="15 16">
    <name type="scientific">Gordoniibacillus kamchatkensis</name>
    <dbReference type="NCBI Taxonomy" id="1590651"/>
    <lineage>
        <taxon>Bacteria</taxon>
        <taxon>Bacillati</taxon>
        <taxon>Bacillota</taxon>
        <taxon>Bacilli</taxon>
        <taxon>Bacillales</taxon>
        <taxon>Paenibacillaceae</taxon>
        <taxon>Gordoniibacillus</taxon>
    </lineage>
</organism>
<keyword evidence="6 13" id="KW-0812">Transmembrane</keyword>
<keyword evidence="5" id="KW-0645">Protease</keyword>
<comment type="subcellular location">
    <subcellularLocation>
        <location evidence="2">Cell membrane</location>
        <topology evidence="2">Multi-pass membrane protein</topology>
    </subcellularLocation>
</comment>
<name>A0ABR5ABE8_9BACL</name>
<keyword evidence="7" id="KW-0479">Metal-binding</keyword>